<reference evidence="2" key="1">
    <citation type="submission" date="2020-05" db="UniProtKB">
        <authorList>
            <consortium name="EnsemblMetazoa"/>
        </authorList>
    </citation>
    <scope>IDENTIFICATION</scope>
    <source>
        <strain evidence="2">FUMOZ</strain>
    </source>
</reference>
<organism evidence="2">
    <name type="scientific">Anopheles funestus</name>
    <name type="common">African malaria mosquito</name>
    <dbReference type="NCBI Taxonomy" id="62324"/>
    <lineage>
        <taxon>Eukaryota</taxon>
        <taxon>Metazoa</taxon>
        <taxon>Ecdysozoa</taxon>
        <taxon>Arthropoda</taxon>
        <taxon>Hexapoda</taxon>
        <taxon>Insecta</taxon>
        <taxon>Pterygota</taxon>
        <taxon>Neoptera</taxon>
        <taxon>Endopterygota</taxon>
        <taxon>Diptera</taxon>
        <taxon>Nematocera</taxon>
        <taxon>Culicoidea</taxon>
        <taxon>Culicidae</taxon>
        <taxon>Anophelinae</taxon>
        <taxon>Anopheles</taxon>
    </lineage>
</organism>
<dbReference type="EnsemblMetazoa" id="AFUN014339-RA">
    <property type="protein sequence ID" value="AFUN014339-PA"/>
    <property type="gene ID" value="AFUN014339"/>
</dbReference>
<dbReference type="VEuPathDB" id="VectorBase:AFUN014339"/>
<dbReference type="AlphaFoldDB" id="A0A182S1I1"/>
<dbReference type="STRING" id="62324.A0A182S1I1"/>
<feature type="region of interest" description="Disordered" evidence="1">
    <location>
        <begin position="1"/>
        <end position="26"/>
    </location>
</feature>
<proteinExistence type="predicted"/>
<evidence type="ECO:0000256" key="1">
    <source>
        <dbReference type="SAM" id="MobiDB-lite"/>
    </source>
</evidence>
<sequence length="198" mass="22723">MSATPERESASISRVKSPRTPNSPGNVASLRIKEAVINIVEHHSKWIQAVEKGTLYCNAIKQIRKNAQQRTAPANDPYPENLQLYCKNLMVMVTIMEDIEANALAVKEQVKTLKEFFSDCDTIGSTWNYRRTLNGMERIRASYKKELTFRKCIAENIGHAQTIDQLHLFVTSWNHGIDIARDRELLIKMLKYEFKLPS</sequence>
<name>A0A182S1I1_ANOFN</name>
<evidence type="ECO:0000313" key="2">
    <source>
        <dbReference type="EnsemblMetazoa" id="AFUN014339-PA"/>
    </source>
</evidence>
<accession>A0A182S1I1</accession>
<protein>
    <submittedName>
        <fullName evidence="2">Uncharacterized protein</fullName>
    </submittedName>
</protein>
<feature type="compositionally biased region" description="Polar residues" evidence="1">
    <location>
        <begin position="10"/>
        <end position="26"/>
    </location>
</feature>